<organism evidence="3 4">
    <name type="scientific">Nephila pilipes</name>
    <name type="common">Giant wood spider</name>
    <name type="synonym">Nephila maculata</name>
    <dbReference type="NCBI Taxonomy" id="299642"/>
    <lineage>
        <taxon>Eukaryota</taxon>
        <taxon>Metazoa</taxon>
        <taxon>Ecdysozoa</taxon>
        <taxon>Arthropoda</taxon>
        <taxon>Chelicerata</taxon>
        <taxon>Arachnida</taxon>
        <taxon>Araneae</taxon>
        <taxon>Araneomorphae</taxon>
        <taxon>Entelegynae</taxon>
        <taxon>Araneoidea</taxon>
        <taxon>Nephilidae</taxon>
        <taxon>Nephila</taxon>
    </lineage>
</organism>
<protein>
    <submittedName>
        <fullName evidence="3">Probable assembly chaperone of rpl4</fullName>
    </submittedName>
</protein>
<dbReference type="InterPro" id="IPR019734">
    <property type="entry name" value="TPR_rpt"/>
</dbReference>
<dbReference type="Pfam" id="PF14559">
    <property type="entry name" value="TPR_19"/>
    <property type="match status" value="1"/>
</dbReference>
<dbReference type="PROSITE" id="PS50005">
    <property type="entry name" value="TPR"/>
    <property type="match status" value="1"/>
</dbReference>
<dbReference type="SMART" id="SM00028">
    <property type="entry name" value="TPR"/>
    <property type="match status" value="2"/>
</dbReference>
<feature type="compositionally biased region" description="Basic residues" evidence="2">
    <location>
        <begin position="1"/>
        <end position="12"/>
    </location>
</feature>
<dbReference type="Gene3D" id="1.25.40.10">
    <property type="entry name" value="Tetratricopeptide repeat domain"/>
    <property type="match status" value="2"/>
</dbReference>
<evidence type="ECO:0000313" key="3">
    <source>
        <dbReference type="EMBL" id="GFT72089.1"/>
    </source>
</evidence>
<proteinExistence type="predicted"/>
<dbReference type="GO" id="GO:0035091">
    <property type="term" value="F:phosphatidylinositol binding"/>
    <property type="evidence" value="ECO:0007669"/>
    <property type="project" value="TreeGrafter"/>
</dbReference>
<dbReference type="InterPro" id="IPR011990">
    <property type="entry name" value="TPR-like_helical_dom_sf"/>
</dbReference>
<dbReference type="GO" id="GO:0048264">
    <property type="term" value="P:determination of ventral identity"/>
    <property type="evidence" value="ECO:0007669"/>
    <property type="project" value="TreeGrafter"/>
</dbReference>
<evidence type="ECO:0000256" key="2">
    <source>
        <dbReference type="SAM" id="MobiDB-lite"/>
    </source>
</evidence>
<reference evidence="3" key="1">
    <citation type="submission" date="2020-08" db="EMBL/GenBank/DDBJ databases">
        <title>Multicomponent nature underlies the extraordinary mechanical properties of spider dragline silk.</title>
        <authorList>
            <person name="Kono N."/>
            <person name="Nakamura H."/>
            <person name="Mori M."/>
            <person name="Yoshida Y."/>
            <person name="Ohtoshi R."/>
            <person name="Malay A.D."/>
            <person name="Moran D.A.P."/>
            <person name="Tomita M."/>
            <person name="Numata K."/>
            <person name="Arakawa K."/>
        </authorList>
    </citation>
    <scope>NUCLEOTIDE SEQUENCE</scope>
</reference>
<dbReference type="SUPFAM" id="SSF48452">
    <property type="entry name" value="TPR-like"/>
    <property type="match status" value="1"/>
</dbReference>
<name>A0A8X6PHX6_NEPPI</name>
<dbReference type="PANTHER" id="PTHR28654">
    <property type="entry name" value="AXIN INTERACTOR, DORSALIZATION-ASSOCIATED PROTEIN"/>
    <property type="match status" value="1"/>
</dbReference>
<dbReference type="GO" id="GO:0016020">
    <property type="term" value="C:membrane"/>
    <property type="evidence" value="ECO:0007669"/>
    <property type="project" value="TreeGrafter"/>
</dbReference>
<comment type="caution">
    <text evidence="3">The sequence shown here is derived from an EMBL/GenBank/DDBJ whole genome shotgun (WGS) entry which is preliminary data.</text>
</comment>
<feature type="region of interest" description="Disordered" evidence="2">
    <location>
        <begin position="1"/>
        <end position="25"/>
    </location>
</feature>
<evidence type="ECO:0000256" key="1">
    <source>
        <dbReference type="PROSITE-ProRule" id="PRU00339"/>
    </source>
</evidence>
<evidence type="ECO:0000313" key="4">
    <source>
        <dbReference type="Proteomes" id="UP000887013"/>
    </source>
</evidence>
<dbReference type="OrthoDB" id="1914839at2759"/>
<feature type="repeat" description="TPR" evidence="1">
    <location>
        <begin position="63"/>
        <end position="96"/>
    </location>
</feature>
<dbReference type="EMBL" id="BMAW01116778">
    <property type="protein sequence ID" value="GFT72089.1"/>
    <property type="molecule type" value="Genomic_DNA"/>
</dbReference>
<keyword evidence="1" id="KW-0802">TPR repeat</keyword>
<keyword evidence="4" id="KW-1185">Reference proteome</keyword>
<dbReference type="AlphaFoldDB" id="A0A8X6PHX6"/>
<feature type="compositionally biased region" description="Acidic residues" evidence="2">
    <location>
        <begin position="358"/>
        <end position="367"/>
    </location>
</feature>
<sequence>MIKSKKRQKKRASNMPVDGAGGSKQEQNLNVLIEEAESAIDSFSYDEAAQKLKDVLKCDSNHLKALEMLAGIYIEQSDWDEAANLLKKCIIISPDTGYSKYFSMGQLTGGEESLTYYQKGIQVLQKELENCENVRPSEEVDSKILIKNLSDAYCSVAEIFMTDCCDAENAEQQCYSAIQNAIQSNTSNPEAYQCLANFHLVKEQFEEAEEAIEKSLALWLPHHEELRDADTQAAFKNIEILIPSYDSRIQTSKMLIELKMFEKATNILDGLVEEDDEVPEVWYLLGWMNYMQGHEYKLNAHYYLKKATKVSAKLGIDDQDCISHAHELLKELEANFPLDDLEEEVEGVEDDKWSDISSDSEDNEMET</sequence>
<dbReference type="Proteomes" id="UP000887013">
    <property type="component" value="Unassembled WGS sequence"/>
</dbReference>
<gene>
    <name evidence="3" type="primary">SPBC16D10.01c</name>
    <name evidence="3" type="ORF">NPIL_281951</name>
</gene>
<dbReference type="PANTHER" id="PTHR28654:SF1">
    <property type="entry name" value="AXIN INTERACTOR, DORSALIZATION-ASSOCIATED PROTEIN"/>
    <property type="match status" value="1"/>
</dbReference>
<accession>A0A8X6PHX6</accession>
<feature type="region of interest" description="Disordered" evidence="2">
    <location>
        <begin position="344"/>
        <end position="367"/>
    </location>
</feature>
<dbReference type="CDD" id="cd24142">
    <property type="entry name" value="ACL4-like"/>
    <property type="match status" value="1"/>
</dbReference>